<feature type="region of interest" description="Disordered" evidence="1">
    <location>
        <begin position="84"/>
        <end position="114"/>
    </location>
</feature>
<feature type="region of interest" description="Disordered" evidence="1">
    <location>
        <begin position="1"/>
        <end position="27"/>
    </location>
</feature>
<dbReference type="AlphaFoldDB" id="A0A2R4X015"/>
<dbReference type="Proteomes" id="UP000244727">
    <property type="component" value="Chromosome"/>
</dbReference>
<dbReference type="InterPro" id="IPR006047">
    <property type="entry name" value="GH13_cat_dom"/>
</dbReference>
<keyword evidence="4" id="KW-1185">Reference proteome</keyword>
<accession>A0A2R4X015</accession>
<evidence type="ECO:0000313" key="4">
    <source>
        <dbReference type="Proteomes" id="UP000244727"/>
    </source>
</evidence>
<dbReference type="KEGG" id="harc:HARCEL1_05000"/>
<dbReference type="EMBL" id="CP028858">
    <property type="protein sequence ID" value="AWB27109.1"/>
    <property type="molecule type" value="Genomic_DNA"/>
</dbReference>
<dbReference type="SMART" id="SM00642">
    <property type="entry name" value="Aamy"/>
    <property type="match status" value="1"/>
</dbReference>
<dbReference type="Gene3D" id="3.20.20.80">
    <property type="entry name" value="Glycosidases"/>
    <property type="match status" value="1"/>
</dbReference>
<name>A0A2R4X015_9EURY</name>
<proteinExistence type="predicted"/>
<dbReference type="SUPFAM" id="SSF51445">
    <property type="entry name" value="(Trans)glycosidases"/>
    <property type="match status" value="1"/>
</dbReference>
<dbReference type="GO" id="GO:0016798">
    <property type="term" value="F:hydrolase activity, acting on glycosyl bonds"/>
    <property type="evidence" value="ECO:0007669"/>
    <property type="project" value="UniProtKB-KW"/>
</dbReference>
<dbReference type="GO" id="GO:0005975">
    <property type="term" value="P:carbohydrate metabolic process"/>
    <property type="evidence" value="ECO:0007669"/>
    <property type="project" value="InterPro"/>
</dbReference>
<reference evidence="3 4" key="1">
    <citation type="submission" date="2018-04" db="EMBL/GenBank/DDBJ databases">
        <title>Halococcoides cellulosivorans gen. nov., sp. nov., an extremely halophilic cellulose-utilizing haloarchaeon from hypersaline lakes.</title>
        <authorList>
            <person name="Sorokin D.Y."/>
            <person name="Toshchakov S.V."/>
            <person name="Samarov N.I."/>
            <person name="Korzhenkov A."/>
            <person name="Kublanov I.V."/>
        </authorList>
    </citation>
    <scope>NUCLEOTIDE SEQUENCE [LARGE SCALE GENOMIC DNA]</scope>
    <source>
        <strain evidence="3 4">HArcel1</strain>
    </source>
</reference>
<dbReference type="Pfam" id="PF00128">
    <property type="entry name" value="Alpha-amylase"/>
    <property type="match status" value="1"/>
</dbReference>
<dbReference type="NCBIfam" id="NF041321">
    <property type="entry name" value="Alpha-amyl_MalA_Halo"/>
    <property type="match status" value="1"/>
</dbReference>
<evidence type="ECO:0000259" key="2">
    <source>
        <dbReference type="SMART" id="SM00642"/>
    </source>
</evidence>
<evidence type="ECO:0000313" key="3">
    <source>
        <dbReference type="EMBL" id="AWB27109.1"/>
    </source>
</evidence>
<organism evidence="3 4">
    <name type="scientific">Halococcoides cellulosivorans</name>
    <dbReference type="NCBI Taxonomy" id="1679096"/>
    <lineage>
        <taxon>Archaea</taxon>
        <taxon>Methanobacteriati</taxon>
        <taxon>Methanobacteriota</taxon>
        <taxon>Stenosarchaea group</taxon>
        <taxon>Halobacteria</taxon>
        <taxon>Halobacteriales</taxon>
        <taxon>Haloarculaceae</taxon>
        <taxon>Halococcoides</taxon>
    </lineage>
</organism>
<sequence>MHHPGPPRFIAAGETIDLAPRDPDPDATYRWSLTTPDDSAVSVGTDPVEQFTPDVSGTYVAHLDAPDGTHDQTIHVFGPEASTGLVEGERSGESGSPAYSAPEAADRDPGGRPRVHLDGHVEDDRVVVHAAALPNPAGEESPADLDVAFLVDDRDSIDRRLLDVDGREIAIPIAAIDDRVRISASAVGGAGYSVPDAIEIEVSDEAVTIDRPYDPPEWAVDAQIYEIYVRTFPGQDAAADGEGHAAGERSVFDAIVDRLDYIQSLGVDTLWLTPVLENDHAPHGYNITDFFAIAEDLGTREDYERLIEAAHERDLRVLFDLVCNHTARDHPYYQAAVGDPDSAHHEFYEWRGPGEPETYFDWEYIANVDFSKLRVRRHMLDAVDEWAPLVDGFRIDMAWAVPDSFWKEVHDRVKALDAEFLLLDETIPYIPDFQDGCFDMHFDSTTYAALRRVGNGEDADALLGAIDERAEIGFPPHAGFMLYAENHDESRYIVDCGRESAMAAAGALFTLPGSPLLYAGQEFGQRGKRDDLAWAHADEPLREFVRSLADVRSTDPALSARADCRRVAYTVADGWPDRVTAFARVTDDAASVVVLNFGEDAATVTVPAAASDHDAVTDERIGTPDGLVVERVAVLPADRSRLD</sequence>
<dbReference type="RefSeq" id="WP_108381478.1">
    <property type="nucleotide sequence ID" value="NZ_CP028858.1"/>
</dbReference>
<feature type="domain" description="Glycosyl hydrolase family 13 catalytic" evidence="2">
    <location>
        <begin position="226"/>
        <end position="552"/>
    </location>
</feature>
<evidence type="ECO:0000256" key="1">
    <source>
        <dbReference type="SAM" id="MobiDB-lite"/>
    </source>
</evidence>
<dbReference type="GeneID" id="36511841"/>
<gene>
    <name evidence="3" type="ORF">HARCEL1_05000</name>
</gene>
<dbReference type="CDD" id="cd11313">
    <property type="entry name" value="AmyAc_arch_bac_AmyA"/>
    <property type="match status" value="1"/>
</dbReference>
<dbReference type="InterPro" id="IPR053556">
    <property type="entry name" value="GH13_alpha-amylase"/>
</dbReference>
<feature type="compositionally biased region" description="Basic and acidic residues" evidence="1">
    <location>
        <begin position="104"/>
        <end position="114"/>
    </location>
</feature>
<dbReference type="PANTHER" id="PTHR10357">
    <property type="entry name" value="ALPHA-AMYLASE FAMILY MEMBER"/>
    <property type="match status" value="1"/>
</dbReference>
<dbReference type="InterPro" id="IPR017853">
    <property type="entry name" value="GH"/>
</dbReference>
<protein>
    <submittedName>
        <fullName evidence="3">Alpha-amylase</fullName>
    </submittedName>
</protein>